<dbReference type="PANTHER" id="PTHR10366:SF853">
    <property type="entry name" value="GH25466P"/>
    <property type="match status" value="1"/>
</dbReference>
<dbReference type="Pfam" id="PF01073">
    <property type="entry name" value="3Beta_HSD"/>
    <property type="match status" value="1"/>
</dbReference>
<keyword evidence="2" id="KW-0812">Transmembrane</keyword>
<dbReference type="GO" id="GO:0006694">
    <property type="term" value="P:steroid biosynthetic process"/>
    <property type="evidence" value="ECO:0007669"/>
    <property type="project" value="InterPro"/>
</dbReference>
<feature type="transmembrane region" description="Helical" evidence="2">
    <location>
        <begin position="325"/>
        <end position="347"/>
    </location>
</feature>
<dbReference type="FunFam" id="3.40.50.720:FF:000495">
    <property type="entry name" value="3 hydroxysteroid dehydrogenase, putative"/>
    <property type="match status" value="1"/>
</dbReference>
<feature type="domain" description="3-beta hydroxysteroid dehydrogenase/isomerase" evidence="3">
    <location>
        <begin position="28"/>
        <end position="314"/>
    </location>
</feature>
<evidence type="ECO:0000256" key="2">
    <source>
        <dbReference type="SAM" id="Phobius"/>
    </source>
</evidence>
<sequence length="419" mass="47252">MFRVLCIEFVNLKALSFTMLTENEEIVLVTGGSGFIGQHIIHLLSCDMFKLGIKEIRSLDLEPYKNTTNPERECAAIRSFIGDIRKPETLLDAFRGVDTVFHCAGLISLQYPPNYAELDGHNVDGTRAVVELCVQENIKRLIYTSCASVCMVPFKGHSTFAMVINQTESKATTPKYDAQNPNNFDGRFLITGYSSSKLRAETIVLNSNGALLYNQKGYLTTTAIRPPLTYGEGDQHFLPKILTYLRQRDYTYPRIAGAGGKQQIAYAGNVAWGHICAYKTLKTSAKNIAGLPVFITDDTPINDISRFIQKIGLASGKYTAQRTAWYLPHFLFFFMATLIELFIKFLAPVKKIKLEYSLRAISSFTASVMMFNRLRAAIHMDYVPLVEADVAIERTGKWVSKWLEKNHSIKMKETFKKHC</sequence>
<dbReference type="GO" id="GO:0016616">
    <property type="term" value="F:oxidoreductase activity, acting on the CH-OH group of donors, NAD or NADP as acceptor"/>
    <property type="evidence" value="ECO:0007669"/>
    <property type="project" value="InterPro"/>
</dbReference>
<keyword evidence="1" id="KW-0560">Oxidoreductase</keyword>
<dbReference type="Gene3D" id="3.40.50.720">
    <property type="entry name" value="NAD(P)-binding Rossmann-like Domain"/>
    <property type="match status" value="1"/>
</dbReference>
<dbReference type="Proteomes" id="UP000078200">
    <property type="component" value="Unassembled WGS sequence"/>
</dbReference>
<accession>A0A1A9VHJ7</accession>
<keyword evidence="2" id="KW-0472">Membrane</keyword>
<keyword evidence="2" id="KW-1133">Transmembrane helix</keyword>
<dbReference type="PANTHER" id="PTHR10366">
    <property type="entry name" value="NAD DEPENDENT EPIMERASE/DEHYDRATASE"/>
    <property type="match status" value="1"/>
</dbReference>
<name>A0A1A9VHJ7_GLOAU</name>
<dbReference type="InterPro" id="IPR002225">
    <property type="entry name" value="3Beta_OHSteriod_DH/Estase"/>
</dbReference>
<dbReference type="InterPro" id="IPR050425">
    <property type="entry name" value="NAD(P)_dehydrat-like"/>
</dbReference>
<organism evidence="4 5">
    <name type="scientific">Glossina austeni</name>
    <name type="common">Savannah tsetse fly</name>
    <dbReference type="NCBI Taxonomy" id="7395"/>
    <lineage>
        <taxon>Eukaryota</taxon>
        <taxon>Metazoa</taxon>
        <taxon>Ecdysozoa</taxon>
        <taxon>Arthropoda</taxon>
        <taxon>Hexapoda</taxon>
        <taxon>Insecta</taxon>
        <taxon>Pterygota</taxon>
        <taxon>Neoptera</taxon>
        <taxon>Endopterygota</taxon>
        <taxon>Diptera</taxon>
        <taxon>Brachycera</taxon>
        <taxon>Muscomorpha</taxon>
        <taxon>Hippoboscoidea</taxon>
        <taxon>Glossinidae</taxon>
        <taxon>Glossina</taxon>
    </lineage>
</organism>
<evidence type="ECO:0000259" key="3">
    <source>
        <dbReference type="Pfam" id="PF01073"/>
    </source>
</evidence>
<dbReference type="VEuPathDB" id="VectorBase:GAUT037635"/>
<dbReference type="EnsemblMetazoa" id="GAUT037635-RA">
    <property type="protein sequence ID" value="GAUT037635-PA"/>
    <property type="gene ID" value="GAUT037635"/>
</dbReference>
<evidence type="ECO:0000256" key="1">
    <source>
        <dbReference type="ARBA" id="ARBA00023002"/>
    </source>
</evidence>
<dbReference type="SUPFAM" id="SSF51735">
    <property type="entry name" value="NAD(P)-binding Rossmann-fold domains"/>
    <property type="match status" value="1"/>
</dbReference>
<evidence type="ECO:0000313" key="4">
    <source>
        <dbReference type="EnsemblMetazoa" id="GAUT037635-PA"/>
    </source>
</evidence>
<keyword evidence="5" id="KW-1185">Reference proteome</keyword>
<proteinExistence type="predicted"/>
<dbReference type="AlphaFoldDB" id="A0A1A9VHJ7"/>
<dbReference type="InterPro" id="IPR036291">
    <property type="entry name" value="NAD(P)-bd_dom_sf"/>
</dbReference>
<dbReference type="STRING" id="7395.A0A1A9VHJ7"/>
<reference evidence="4" key="1">
    <citation type="submission" date="2020-05" db="UniProtKB">
        <authorList>
            <consortium name="EnsemblMetazoa"/>
        </authorList>
    </citation>
    <scope>IDENTIFICATION</scope>
    <source>
        <strain evidence="4">TTRI</strain>
    </source>
</reference>
<evidence type="ECO:0000313" key="5">
    <source>
        <dbReference type="Proteomes" id="UP000078200"/>
    </source>
</evidence>
<protein>
    <recommendedName>
        <fullName evidence="3">3-beta hydroxysteroid dehydrogenase/isomerase domain-containing protein</fullName>
    </recommendedName>
</protein>